<dbReference type="SMART" id="SM00240">
    <property type="entry name" value="FHA"/>
    <property type="match status" value="1"/>
</dbReference>
<sequence>MSEKPSPIEPRTSDSMDNFNYGEEHLTCTENQSFDDLHAESKELDYSHSNAMQESYSTIHSSSTISPISSINSSDVISKMSHPLQMLSEAEEAEKRIRRSTRDIKRPKFDDEIVESVSLAKFTPRKRPTADSDPLDDEALRKRRAQRSSEGGTNPKSEQNEKEFEPSSYVPILTHQEDPVLSEKKKKERVASKCIKYKEVSGQPNPLLTELFKKWSVEDDISLLSSVTHLNDLKAVHNLMRFSKPHTLADIEERWYLLMYDETISVMAKKRMETVPREKIRAIQSRIPFSASEENLLIMIPSTKTGQHIFEDVLDRNRHVFHHARNPKVVEDHWKELKFWGLLVDQNPQMFEEELLRIEKNYDLSDLTEKDIPLDLEEMHMARNMAVAEREVREWEKVPVDPINGIASTSDLSPETLAVLKGRCVQYKLNKDRVLIGRTTRRHRVDVNLSLEGPSARISRKQAILKLAENGDIFLHNIGKRPIFVDGKSILQGDKAKLENNSLIELSCIRLLFQRNEHYGQTNEFIRSGKVVPSSNMPSNTTQSHSGSTFVMGQNGY</sequence>
<feature type="region of interest" description="Disordered" evidence="1">
    <location>
        <begin position="1"/>
        <end position="21"/>
    </location>
</feature>
<name>A0A914ENQ7_9BILA</name>
<dbReference type="GO" id="GO:0002151">
    <property type="term" value="F:G-quadruplex RNA binding"/>
    <property type="evidence" value="ECO:0007669"/>
    <property type="project" value="InterPro"/>
</dbReference>
<proteinExistence type="predicted"/>
<feature type="compositionally biased region" description="Basic and acidic residues" evidence="1">
    <location>
        <begin position="100"/>
        <end position="111"/>
    </location>
</feature>
<keyword evidence="3" id="KW-1185">Reference proteome</keyword>
<evidence type="ECO:0000313" key="3">
    <source>
        <dbReference type="Proteomes" id="UP000887540"/>
    </source>
</evidence>
<accession>A0A914ENQ7</accession>
<organism evidence="3 4">
    <name type="scientific">Acrobeloides nanus</name>
    <dbReference type="NCBI Taxonomy" id="290746"/>
    <lineage>
        <taxon>Eukaryota</taxon>
        <taxon>Metazoa</taxon>
        <taxon>Ecdysozoa</taxon>
        <taxon>Nematoda</taxon>
        <taxon>Chromadorea</taxon>
        <taxon>Rhabditida</taxon>
        <taxon>Tylenchina</taxon>
        <taxon>Cephalobomorpha</taxon>
        <taxon>Cephaloboidea</taxon>
        <taxon>Cephalobidae</taxon>
        <taxon>Acrobeloides</taxon>
    </lineage>
</organism>
<dbReference type="SUPFAM" id="SSF49879">
    <property type="entry name" value="SMAD/FHA domain"/>
    <property type="match status" value="1"/>
</dbReference>
<evidence type="ECO:0000256" key="1">
    <source>
        <dbReference type="SAM" id="MobiDB-lite"/>
    </source>
</evidence>
<dbReference type="Pfam" id="PF00498">
    <property type="entry name" value="FHA"/>
    <property type="match status" value="1"/>
</dbReference>
<dbReference type="InterPro" id="IPR000253">
    <property type="entry name" value="FHA_dom"/>
</dbReference>
<feature type="compositionally biased region" description="Polar residues" evidence="1">
    <location>
        <begin position="148"/>
        <end position="157"/>
    </location>
</feature>
<dbReference type="Proteomes" id="UP000887540">
    <property type="component" value="Unplaced"/>
</dbReference>
<feature type="region of interest" description="Disordered" evidence="1">
    <location>
        <begin position="86"/>
        <end position="170"/>
    </location>
</feature>
<dbReference type="AlphaFoldDB" id="A0A914ENQ7"/>
<dbReference type="InterPro" id="IPR008984">
    <property type="entry name" value="SMAD_FHA_dom_sf"/>
</dbReference>
<evidence type="ECO:0000313" key="4">
    <source>
        <dbReference type="WBParaSite" id="ACRNAN_scaffold9320.g7272.t1"/>
    </source>
</evidence>
<dbReference type="InterPro" id="IPR037912">
    <property type="entry name" value="MCRS1"/>
</dbReference>
<evidence type="ECO:0000259" key="2">
    <source>
        <dbReference type="PROSITE" id="PS50006"/>
    </source>
</evidence>
<feature type="compositionally biased region" description="Polar residues" evidence="1">
    <location>
        <begin position="533"/>
        <end position="557"/>
    </location>
</feature>
<dbReference type="PROSITE" id="PS50006">
    <property type="entry name" value="FHA_DOMAIN"/>
    <property type="match status" value="1"/>
</dbReference>
<dbReference type="PANTHER" id="PTHR13233">
    <property type="entry name" value="MICROSPHERULE PROTEIN 1"/>
    <property type="match status" value="1"/>
</dbReference>
<dbReference type="WBParaSite" id="ACRNAN_scaffold9320.g7272.t1">
    <property type="protein sequence ID" value="ACRNAN_scaffold9320.g7272.t1"/>
    <property type="gene ID" value="ACRNAN_scaffold9320.g7272"/>
</dbReference>
<protein>
    <submittedName>
        <fullName evidence="4">FHA domain-containing protein</fullName>
    </submittedName>
</protein>
<feature type="region of interest" description="Disordered" evidence="1">
    <location>
        <begin position="530"/>
        <end position="557"/>
    </location>
</feature>
<dbReference type="GO" id="GO:0031011">
    <property type="term" value="C:Ino80 complex"/>
    <property type="evidence" value="ECO:0007669"/>
    <property type="project" value="InterPro"/>
</dbReference>
<dbReference type="GO" id="GO:0044545">
    <property type="term" value="C:NSL complex"/>
    <property type="evidence" value="ECO:0007669"/>
    <property type="project" value="TreeGrafter"/>
</dbReference>
<reference evidence="4" key="1">
    <citation type="submission" date="2022-11" db="UniProtKB">
        <authorList>
            <consortium name="WormBaseParasite"/>
        </authorList>
    </citation>
    <scope>IDENTIFICATION</scope>
</reference>
<dbReference type="GO" id="GO:0045944">
    <property type="term" value="P:positive regulation of transcription by RNA polymerase II"/>
    <property type="evidence" value="ECO:0007669"/>
    <property type="project" value="TreeGrafter"/>
</dbReference>
<dbReference type="PANTHER" id="PTHR13233:SF0">
    <property type="entry name" value="MICROSPHERULE PROTEIN 1"/>
    <property type="match status" value="1"/>
</dbReference>
<dbReference type="GO" id="GO:0071339">
    <property type="term" value="C:MLL1 complex"/>
    <property type="evidence" value="ECO:0007669"/>
    <property type="project" value="InterPro"/>
</dbReference>
<dbReference type="Gene3D" id="2.60.200.20">
    <property type="match status" value="1"/>
</dbReference>
<dbReference type="InterPro" id="IPR025999">
    <property type="entry name" value="MCRS_N"/>
</dbReference>
<dbReference type="Pfam" id="PF13325">
    <property type="entry name" value="MCRS_N"/>
    <property type="match status" value="1"/>
</dbReference>
<feature type="domain" description="FHA" evidence="2">
    <location>
        <begin position="434"/>
        <end position="490"/>
    </location>
</feature>